<evidence type="ECO:0000256" key="12">
    <source>
        <dbReference type="ARBA" id="ARBA00033270"/>
    </source>
</evidence>
<dbReference type="RefSeq" id="WP_377983660.1">
    <property type="nucleotide sequence ID" value="NZ_JBBKXZ010000003.1"/>
</dbReference>
<keyword evidence="3" id="KW-0328">Glycosyltransferase</keyword>
<proteinExistence type="predicted"/>
<dbReference type="PANTHER" id="PTHR30474">
    <property type="entry name" value="CELL CYCLE PROTEIN"/>
    <property type="match status" value="1"/>
</dbReference>
<evidence type="ECO:0000256" key="5">
    <source>
        <dbReference type="ARBA" id="ARBA00022692"/>
    </source>
</evidence>
<evidence type="ECO:0000256" key="1">
    <source>
        <dbReference type="ARBA" id="ARBA00004141"/>
    </source>
</evidence>
<evidence type="ECO:0000256" key="4">
    <source>
        <dbReference type="ARBA" id="ARBA00022679"/>
    </source>
</evidence>
<sequence>MSGSSGQLKSRIDWISVGLYALFVLLGWMSIYSAIYNPESPLGLTDAAFYTSNAGKQLIWIGTSFVLIMFIFALDFRFFESFAVFIYGLFILLLIAVPFLGVTINGSHSWFKFGSATIQPAEFAKTATALLLAKYLNDPQVNLGRFKDQWRAALIIALPILLIVGSNETGSALVFVSFIILLYREGLPSEYPSILLGGIFLFVSALMLEPLTIFLILLFFAIILVILMPIYLQRMWQTYVKMALGISVIMTLAMLVEWVVNHVLKEHQRNRIKVLLDPGFDPRGLGYQVTQSKIAIGSGGFWGKGYLGGTQTKFDFVPEQSTDFIFCTIGEEFGFFGVSVVVILFMVFLWRLMYLADLQRSRFARAYGFGVAGILFFHFLVNIGMTIGLMPIMGIPLPFLSYGGSSLWSFTVLLFIFLKLDSHRSDMLSR</sequence>
<comment type="caution">
    <text evidence="14">The sequence shown here is derived from an EMBL/GenBank/DDBJ whole genome shotgun (WGS) entry which is preliminary data.</text>
</comment>
<feature type="transmembrane region" description="Helical" evidence="13">
    <location>
        <begin position="57"/>
        <end position="76"/>
    </location>
</feature>
<dbReference type="PROSITE" id="PS00428">
    <property type="entry name" value="FTSW_RODA_SPOVE"/>
    <property type="match status" value="1"/>
</dbReference>
<evidence type="ECO:0000256" key="2">
    <source>
        <dbReference type="ARBA" id="ARBA00022475"/>
    </source>
</evidence>
<dbReference type="Proteomes" id="UP001598138">
    <property type="component" value="Unassembled WGS sequence"/>
</dbReference>
<feature type="transmembrane region" description="Helical" evidence="13">
    <location>
        <begin position="213"/>
        <end position="232"/>
    </location>
</feature>
<dbReference type="PANTHER" id="PTHR30474:SF1">
    <property type="entry name" value="PEPTIDOGLYCAN GLYCOSYLTRANSFERASE MRDB"/>
    <property type="match status" value="1"/>
</dbReference>
<keyword evidence="9 13" id="KW-0472">Membrane</keyword>
<comment type="subcellular location">
    <subcellularLocation>
        <location evidence="1">Membrane</location>
        <topology evidence="1">Multi-pass membrane protein</topology>
    </subcellularLocation>
</comment>
<keyword evidence="15" id="KW-1185">Reference proteome</keyword>
<feature type="transmembrane region" description="Helical" evidence="13">
    <location>
        <begin position="190"/>
        <end position="207"/>
    </location>
</feature>
<feature type="transmembrane region" description="Helical" evidence="13">
    <location>
        <begin position="152"/>
        <end position="183"/>
    </location>
</feature>
<accession>A0ABW6DD23</accession>
<reference evidence="14 15" key="1">
    <citation type="submission" date="2024-03" db="EMBL/GenBank/DDBJ databases">
        <title>Aquirufa genome sequencing.</title>
        <authorList>
            <person name="Pitt A."/>
            <person name="Hahn M.W."/>
        </authorList>
    </citation>
    <scope>NUCLEOTIDE SEQUENCE [LARGE SCALE GENOMIC DNA]</scope>
    <source>
        <strain evidence="14 15">OSTEICH-129V</strain>
    </source>
</reference>
<feature type="transmembrane region" description="Helical" evidence="13">
    <location>
        <begin position="239"/>
        <end position="260"/>
    </location>
</feature>
<dbReference type="InterPro" id="IPR001182">
    <property type="entry name" value="FtsW/RodA"/>
</dbReference>
<feature type="transmembrane region" description="Helical" evidence="13">
    <location>
        <begin position="83"/>
        <end position="104"/>
    </location>
</feature>
<keyword evidence="2" id="KW-1003">Cell membrane</keyword>
<evidence type="ECO:0000256" key="9">
    <source>
        <dbReference type="ARBA" id="ARBA00023136"/>
    </source>
</evidence>
<dbReference type="EMBL" id="JBBKXZ010000003">
    <property type="protein sequence ID" value="MFD3394784.1"/>
    <property type="molecule type" value="Genomic_DNA"/>
</dbReference>
<dbReference type="InterPro" id="IPR011923">
    <property type="entry name" value="RodA/MrdB"/>
</dbReference>
<feature type="transmembrane region" description="Helical" evidence="13">
    <location>
        <begin position="366"/>
        <end position="393"/>
    </location>
</feature>
<evidence type="ECO:0000256" key="8">
    <source>
        <dbReference type="ARBA" id="ARBA00022989"/>
    </source>
</evidence>
<dbReference type="Pfam" id="PF01098">
    <property type="entry name" value="FTSW_RODA_SPOVE"/>
    <property type="match status" value="1"/>
</dbReference>
<gene>
    <name evidence="14" type="primary">rodA</name>
    <name evidence="14" type="ORF">U0R10_09125</name>
</gene>
<evidence type="ECO:0000256" key="7">
    <source>
        <dbReference type="ARBA" id="ARBA00022984"/>
    </source>
</evidence>
<evidence type="ECO:0000313" key="14">
    <source>
        <dbReference type="EMBL" id="MFD3394784.1"/>
    </source>
</evidence>
<dbReference type="InterPro" id="IPR018365">
    <property type="entry name" value="Cell_cycle_FtsW-rel_CS"/>
</dbReference>
<evidence type="ECO:0000313" key="15">
    <source>
        <dbReference type="Proteomes" id="UP001598138"/>
    </source>
</evidence>
<evidence type="ECO:0000256" key="3">
    <source>
        <dbReference type="ARBA" id="ARBA00022676"/>
    </source>
</evidence>
<protein>
    <recommendedName>
        <fullName evidence="12">Cell wall polymerase</fullName>
    </recommendedName>
    <alternativeName>
        <fullName evidence="11">Peptidoglycan polymerase</fullName>
    </alternativeName>
</protein>
<name>A0ABW6DD23_9BACT</name>
<evidence type="ECO:0000256" key="6">
    <source>
        <dbReference type="ARBA" id="ARBA00022960"/>
    </source>
</evidence>
<keyword evidence="6" id="KW-0133">Cell shape</keyword>
<feature type="transmembrane region" description="Helical" evidence="13">
    <location>
        <begin position="12"/>
        <end position="37"/>
    </location>
</feature>
<organism evidence="14 15">
    <name type="scientific">Aquirufa avitistagni</name>
    <dbReference type="NCBI Taxonomy" id="3104728"/>
    <lineage>
        <taxon>Bacteria</taxon>
        <taxon>Pseudomonadati</taxon>
        <taxon>Bacteroidota</taxon>
        <taxon>Cytophagia</taxon>
        <taxon>Cytophagales</taxon>
        <taxon>Flectobacillaceae</taxon>
        <taxon>Aquirufa</taxon>
    </lineage>
</organism>
<keyword evidence="5 13" id="KW-0812">Transmembrane</keyword>
<evidence type="ECO:0000256" key="11">
    <source>
        <dbReference type="ARBA" id="ARBA00032370"/>
    </source>
</evidence>
<keyword evidence="10" id="KW-0961">Cell wall biogenesis/degradation</keyword>
<dbReference type="NCBIfam" id="TIGR02210">
    <property type="entry name" value="rodA_shape"/>
    <property type="match status" value="1"/>
</dbReference>
<evidence type="ECO:0000256" key="10">
    <source>
        <dbReference type="ARBA" id="ARBA00023316"/>
    </source>
</evidence>
<dbReference type="NCBIfam" id="NF037961">
    <property type="entry name" value="RodA_shape"/>
    <property type="match status" value="1"/>
</dbReference>
<keyword evidence="8 13" id="KW-1133">Transmembrane helix</keyword>
<feature type="transmembrane region" description="Helical" evidence="13">
    <location>
        <begin position="333"/>
        <end position="354"/>
    </location>
</feature>
<evidence type="ECO:0000256" key="13">
    <source>
        <dbReference type="SAM" id="Phobius"/>
    </source>
</evidence>
<keyword evidence="4" id="KW-0808">Transferase</keyword>
<keyword evidence="7" id="KW-0573">Peptidoglycan synthesis</keyword>
<feature type="transmembrane region" description="Helical" evidence="13">
    <location>
        <begin position="399"/>
        <end position="420"/>
    </location>
</feature>